<evidence type="ECO:0000256" key="6">
    <source>
        <dbReference type="ARBA" id="ARBA00023136"/>
    </source>
</evidence>
<feature type="transmembrane region" description="Helical" evidence="8">
    <location>
        <begin position="136"/>
        <end position="154"/>
    </location>
</feature>
<dbReference type="GO" id="GO:0006813">
    <property type="term" value="P:potassium ion transport"/>
    <property type="evidence" value="ECO:0007669"/>
    <property type="project" value="InterPro"/>
</dbReference>
<feature type="transmembrane region" description="Helical" evidence="8">
    <location>
        <begin position="471"/>
        <end position="489"/>
    </location>
</feature>
<feature type="transmembrane region" description="Helical" evidence="8">
    <location>
        <begin position="555"/>
        <end position="573"/>
    </location>
</feature>
<evidence type="ECO:0000256" key="1">
    <source>
        <dbReference type="ARBA" id="ARBA00004141"/>
    </source>
</evidence>
<dbReference type="PANTHER" id="PTHR43652">
    <property type="entry name" value="BASIC AMINO ACID ANTIPORTER YFCC-RELATED"/>
    <property type="match status" value="1"/>
</dbReference>
<dbReference type="InterPro" id="IPR051679">
    <property type="entry name" value="DASS-Related_Transporters"/>
</dbReference>
<dbReference type="Pfam" id="PF02080">
    <property type="entry name" value="TrkA_C"/>
    <property type="match status" value="2"/>
</dbReference>
<feature type="domain" description="RCK C-terminal" evidence="9">
    <location>
        <begin position="323"/>
        <end position="409"/>
    </location>
</feature>
<dbReference type="InterPro" id="IPR004680">
    <property type="entry name" value="Cit_transptr-like_dom"/>
</dbReference>
<evidence type="ECO:0000256" key="8">
    <source>
        <dbReference type="SAM" id="Phobius"/>
    </source>
</evidence>
<dbReference type="Gene3D" id="3.30.70.1450">
    <property type="entry name" value="Regulator of K+ conductance, C-terminal domain"/>
    <property type="match status" value="2"/>
</dbReference>
<dbReference type="SUPFAM" id="SSF116726">
    <property type="entry name" value="TrkA C-terminal domain-like"/>
    <property type="match status" value="2"/>
</dbReference>
<keyword evidence="5 8" id="KW-1133">Transmembrane helix</keyword>
<evidence type="ECO:0000256" key="3">
    <source>
        <dbReference type="ARBA" id="ARBA00022692"/>
    </source>
</evidence>
<feature type="domain" description="RCK C-terminal" evidence="9">
    <location>
        <begin position="204"/>
        <end position="289"/>
    </location>
</feature>
<dbReference type="GO" id="GO:0008324">
    <property type="term" value="F:monoatomic cation transmembrane transporter activity"/>
    <property type="evidence" value="ECO:0007669"/>
    <property type="project" value="InterPro"/>
</dbReference>
<evidence type="ECO:0000259" key="9">
    <source>
        <dbReference type="PROSITE" id="PS51202"/>
    </source>
</evidence>
<feature type="transmembrane region" description="Helical" evidence="8">
    <location>
        <begin position="51"/>
        <end position="70"/>
    </location>
</feature>
<dbReference type="Pfam" id="PF03600">
    <property type="entry name" value="CitMHS"/>
    <property type="match status" value="1"/>
</dbReference>
<evidence type="ECO:0000256" key="2">
    <source>
        <dbReference type="ARBA" id="ARBA00022448"/>
    </source>
</evidence>
<evidence type="ECO:0000256" key="5">
    <source>
        <dbReference type="ARBA" id="ARBA00022989"/>
    </source>
</evidence>
<gene>
    <name evidence="10" type="ORF">CVT23_05060</name>
</gene>
<name>A0A2M9G4U8_9PROT</name>
<evidence type="ECO:0000313" key="10">
    <source>
        <dbReference type="EMBL" id="PJK30741.1"/>
    </source>
</evidence>
<dbReference type="InterPro" id="IPR006037">
    <property type="entry name" value="RCK_C"/>
</dbReference>
<organism evidence="10 11">
    <name type="scientific">Minwuia thermotolerans</name>
    <dbReference type="NCBI Taxonomy" id="2056226"/>
    <lineage>
        <taxon>Bacteria</taxon>
        <taxon>Pseudomonadati</taxon>
        <taxon>Pseudomonadota</taxon>
        <taxon>Alphaproteobacteria</taxon>
        <taxon>Minwuiales</taxon>
        <taxon>Minwuiaceae</taxon>
        <taxon>Minwuia</taxon>
    </lineage>
</organism>
<dbReference type="GO" id="GO:0005886">
    <property type="term" value="C:plasma membrane"/>
    <property type="evidence" value="ECO:0007669"/>
    <property type="project" value="TreeGrafter"/>
</dbReference>
<dbReference type="RefSeq" id="WP_109794213.1">
    <property type="nucleotide sequence ID" value="NZ_PHIG01000018.1"/>
</dbReference>
<protein>
    <submittedName>
        <fullName evidence="10">SLC13 family permease</fullName>
    </submittedName>
</protein>
<keyword evidence="4" id="KW-0677">Repeat</keyword>
<feature type="region of interest" description="Disordered" evidence="7">
    <location>
        <begin position="294"/>
        <end position="335"/>
    </location>
</feature>
<dbReference type="PROSITE" id="PS51202">
    <property type="entry name" value="RCK_C"/>
    <property type="match status" value="2"/>
</dbReference>
<dbReference type="InterPro" id="IPR036721">
    <property type="entry name" value="RCK_C_sf"/>
</dbReference>
<keyword evidence="3 8" id="KW-0812">Transmembrane</keyword>
<dbReference type="PANTHER" id="PTHR43652:SF2">
    <property type="entry name" value="BASIC AMINO ACID ANTIPORTER YFCC-RELATED"/>
    <property type="match status" value="1"/>
</dbReference>
<evidence type="ECO:0000256" key="4">
    <source>
        <dbReference type="ARBA" id="ARBA00022737"/>
    </source>
</evidence>
<proteinExistence type="predicted"/>
<keyword evidence="2" id="KW-0813">Transport</keyword>
<evidence type="ECO:0000256" key="7">
    <source>
        <dbReference type="SAM" id="MobiDB-lite"/>
    </source>
</evidence>
<feature type="transmembrane region" description="Helical" evidence="8">
    <location>
        <begin position="28"/>
        <end position="45"/>
    </location>
</feature>
<feature type="transmembrane region" description="Helical" evidence="8">
    <location>
        <begin position="175"/>
        <end position="197"/>
    </location>
</feature>
<feature type="compositionally biased region" description="Basic and acidic residues" evidence="7">
    <location>
        <begin position="294"/>
        <end position="304"/>
    </location>
</feature>
<reference evidence="10 11" key="1">
    <citation type="submission" date="2017-11" db="EMBL/GenBank/DDBJ databases">
        <title>Draft genome sequence of Rhizobiales bacterium SY3-13.</title>
        <authorList>
            <person name="Sun C."/>
        </authorList>
    </citation>
    <scope>NUCLEOTIDE SEQUENCE [LARGE SCALE GENOMIC DNA]</scope>
    <source>
        <strain evidence="10 11">SY3-13</strain>
    </source>
</reference>
<dbReference type="OrthoDB" id="9809303at2"/>
<dbReference type="EMBL" id="PHIG01000018">
    <property type="protein sequence ID" value="PJK30741.1"/>
    <property type="molecule type" value="Genomic_DNA"/>
</dbReference>
<comment type="subcellular location">
    <subcellularLocation>
        <location evidence="1">Membrane</location>
        <topology evidence="1">Multi-pass membrane protein</topology>
    </subcellularLocation>
</comment>
<keyword evidence="6 8" id="KW-0472">Membrane</keyword>
<keyword evidence="11" id="KW-1185">Reference proteome</keyword>
<accession>A0A2M9G4U8</accession>
<evidence type="ECO:0000313" key="11">
    <source>
        <dbReference type="Proteomes" id="UP000229498"/>
    </source>
</evidence>
<feature type="transmembrane region" description="Helical" evidence="8">
    <location>
        <begin position="594"/>
        <end position="614"/>
    </location>
</feature>
<feature type="transmembrane region" description="Helical" evidence="8">
    <location>
        <begin position="6"/>
        <end position="21"/>
    </location>
</feature>
<comment type="caution">
    <text evidence="10">The sequence shown here is derived from an EMBL/GenBank/DDBJ whole genome shotgun (WGS) entry which is preliminary data.</text>
</comment>
<sequence length="616" mass="64736">MTTDQVLLFSLFAVILGMLLWGRLRHDLVAAGGLLLGVTLGLVPQDEAFSGFSNPAVIIVALVLIASRAFENSGVLGMLARLALRENRSAGAHITIFGGVAAALSAVINNVAALAMLMPLDVQAARKAGRPPGQTLMPLSFATILGGMVTLIGTPPNIIASAVREQQLGEPYSMFDFAPVGAAVAVAGVLFVALVGWRLVPRREDRPGEIDPASFVAELLVPEDSRLDGRVGVELDEEAEEADVRLVGLIRDGETHRGAVRALRIRAGDRLVVEGSTDAIAAFIKLSDLQKAEIDDSEKNRGAADETAGPDARKNGEDSETEEEKEDKPVARGPEIIETVVRADSRLVGQTATSISMRQRYGITLLGIARAGTVTREGISRRTIEAGDELLITGRQAGLSLTLDQLGLVAVNRISVAGFKPFNAALAVGLFAGAIAVATAGLLSFTVAIAIAVAGYAAFGLVPAREFYSRIEWPVVVMLACLLPLGAAFENVGGTALIANSIAGWTEGHSAVVALVAIMVVTLTLSDVLNNVATMVITGPIAIDLALRLEVNPDTFLMGVAISASCAFLTPIGHKNNTLIMGPGGFRFSDYWRMGLPLEIVVLAVSVPMLLIVWPL</sequence>
<feature type="transmembrane region" description="Helical" evidence="8">
    <location>
        <begin position="91"/>
        <end position="116"/>
    </location>
</feature>
<dbReference type="AlphaFoldDB" id="A0A2M9G4U8"/>
<feature type="transmembrane region" description="Helical" evidence="8">
    <location>
        <begin position="509"/>
        <end position="525"/>
    </location>
</feature>
<feature type="transmembrane region" description="Helical" evidence="8">
    <location>
        <begin position="426"/>
        <end position="459"/>
    </location>
</feature>
<dbReference type="Proteomes" id="UP000229498">
    <property type="component" value="Unassembled WGS sequence"/>
</dbReference>